<accession>A0ABW4LD10</accession>
<dbReference type="GO" id="GO:0016491">
    <property type="term" value="F:oxidoreductase activity"/>
    <property type="evidence" value="ECO:0007669"/>
    <property type="project" value="UniProtKB-KW"/>
</dbReference>
<reference evidence="4" key="1">
    <citation type="journal article" date="2019" name="Int. J. Syst. Evol. Microbiol.">
        <title>The Global Catalogue of Microorganisms (GCM) 10K type strain sequencing project: providing services to taxonomists for standard genome sequencing and annotation.</title>
        <authorList>
            <consortium name="The Broad Institute Genomics Platform"/>
            <consortium name="The Broad Institute Genome Sequencing Center for Infectious Disease"/>
            <person name="Wu L."/>
            <person name="Ma J."/>
        </authorList>
    </citation>
    <scope>NUCLEOTIDE SEQUENCE [LARGE SCALE GENOMIC DNA]</scope>
    <source>
        <strain evidence="4">CGMCC 1.12471</strain>
    </source>
</reference>
<proteinExistence type="predicted"/>
<dbReference type="EC" id="1.-.-.-" evidence="3"/>
<evidence type="ECO:0000259" key="2">
    <source>
        <dbReference type="Pfam" id="PF01243"/>
    </source>
</evidence>
<dbReference type="NCBIfam" id="TIGR03666">
    <property type="entry name" value="Rv2061_F420"/>
    <property type="match status" value="1"/>
</dbReference>
<dbReference type="InterPro" id="IPR011576">
    <property type="entry name" value="Pyridox_Oxase_N"/>
</dbReference>
<keyword evidence="4" id="KW-1185">Reference proteome</keyword>
<dbReference type="Pfam" id="PF01243">
    <property type="entry name" value="PNPOx_N"/>
    <property type="match status" value="1"/>
</dbReference>
<dbReference type="InterPro" id="IPR012349">
    <property type="entry name" value="Split_barrel_FMN-bd"/>
</dbReference>
<evidence type="ECO:0000313" key="3">
    <source>
        <dbReference type="EMBL" id="MFD1720026.1"/>
    </source>
</evidence>
<dbReference type="SUPFAM" id="SSF50475">
    <property type="entry name" value="FMN-binding split barrel"/>
    <property type="match status" value="1"/>
</dbReference>
<evidence type="ECO:0000313" key="4">
    <source>
        <dbReference type="Proteomes" id="UP001597347"/>
    </source>
</evidence>
<evidence type="ECO:0000256" key="1">
    <source>
        <dbReference type="ARBA" id="ARBA00023002"/>
    </source>
</evidence>
<protein>
    <submittedName>
        <fullName evidence="3">PPOX class F420-dependent oxidoreductase</fullName>
        <ecNumber evidence="3">1.-.-.-</ecNumber>
    </submittedName>
</protein>
<dbReference type="PANTHER" id="PTHR35176">
    <property type="entry name" value="HEME OXYGENASE HI_0854-RELATED"/>
    <property type="match status" value="1"/>
</dbReference>
<keyword evidence="1 3" id="KW-0560">Oxidoreductase</keyword>
<dbReference type="EMBL" id="JBHUEA010000001">
    <property type="protein sequence ID" value="MFD1720026.1"/>
    <property type="molecule type" value="Genomic_DNA"/>
</dbReference>
<dbReference type="InterPro" id="IPR052019">
    <property type="entry name" value="F420H2_bilvrd_red/Heme_oxyg"/>
</dbReference>
<dbReference type="PANTHER" id="PTHR35176:SF11">
    <property type="entry name" value="PYRIDOXAMINE 5'-PHOSPHATE OXIDASE FAMILY PROTEIN"/>
    <property type="match status" value="1"/>
</dbReference>
<sequence>MTPALRAAGRRRYVALTTYRRSGAAVTTPVWVAPAGDALVVMTGGSTGKAKRLRRDPRVRLQECSMRGRVRPGAPVAQGEARLVVDADEQRPLLRALGAKYGWQLRLVEAVERVLGADADRVVLRITDPGGDA</sequence>
<comment type="caution">
    <text evidence="3">The sequence shown here is derived from an EMBL/GenBank/DDBJ whole genome shotgun (WGS) entry which is preliminary data.</text>
</comment>
<dbReference type="Proteomes" id="UP001597347">
    <property type="component" value="Unassembled WGS sequence"/>
</dbReference>
<dbReference type="InterPro" id="IPR019965">
    <property type="entry name" value="PPOX_F420-dep_Rv2061_put"/>
</dbReference>
<dbReference type="RefSeq" id="WP_377931233.1">
    <property type="nucleotide sequence ID" value="NZ_JBHUEA010000001.1"/>
</dbReference>
<organism evidence="3 4">
    <name type="scientific">Amnibacterium endophyticum</name>
    <dbReference type="NCBI Taxonomy" id="2109337"/>
    <lineage>
        <taxon>Bacteria</taxon>
        <taxon>Bacillati</taxon>
        <taxon>Actinomycetota</taxon>
        <taxon>Actinomycetes</taxon>
        <taxon>Micrococcales</taxon>
        <taxon>Microbacteriaceae</taxon>
        <taxon>Amnibacterium</taxon>
    </lineage>
</organism>
<gene>
    <name evidence="3" type="ORF">ACFSBI_00555</name>
</gene>
<name>A0ABW4LD10_9MICO</name>
<feature type="domain" description="Pyridoxamine 5'-phosphate oxidase N-terminal" evidence="2">
    <location>
        <begin position="2"/>
        <end position="127"/>
    </location>
</feature>
<dbReference type="Gene3D" id="2.30.110.10">
    <property type="entry name" value="Electron Transport, Fmn-binding Protein, Chain A"/>
    <property type="match status" value="1"/>
</dbReference>